<sequence>MTMSPPNQATGATPFTPRADQKVLARIERRVAEFEWPKVPAGASWESGADPATLQAIVAHWTSRFDWRAEEQKLNAHPNFLARLAGIDLHFIHHRASARNDLPPVVLLHGWPGSIFEYLDVATRLSEGPGGRDAVVVSLPGVGWSGAPEKLMGPRAMAALVHDLLTKVLGYPRYYAHGADWGSIISAWLGFDHPEACAGVHMTMASPRFIAGAASAPDEQKWLAGFRERFEDDGAYFRLQTSRPLTAGYALSDNPVGLLAWMLEKFAAWGDPAAGDKSRLYQTPERADLLIRNAMLYLVTGSVATSMWIYRGLATEGAPGYPGGKRVEVPVAFAATRDPVFVPPPRSLLEKAYNVVRWTDVPGAGHFPGYDVPALLADDIAQFAATT</sequence>
<name>A0A4Z0C2B6_9BURK</name>
<feature type="active site" description="Proton acceptor" evidence="4">
    <location>
        <position position="366"/>
    </location>
</feature>
<comment type="similarity">
    <text evidence="1">Belongs to the peptidase S33 family.</text>
</comment>
<dbReference type="InterPro" id="IPR010497">
    <property type="entry name" value="Epoxide_hydro_N"/>
</dbReference>
<dbReference type="GO" id="GO:0004301">
    <property type="term" value="F:epoxide hydrolase activity"/>
    <property type="evidence" value="ECO:0007669"/>
    <property type="project" value="TreeGrafter"/>
</dbReference>
<evidence type="ECO:0000259" key="5">
    <source>
        <dbReference type="Pfam" id="PF06441"/>
    </source>
</evidence>
<keyword evidence="2" id="KW-0058">Aromatic hydrocarbons catabolism</keyword>
<evidence type="ECO:0000256" key="3">
    <source>
        <dbReference type="ARBA" id="ARBA00022801"/>
    </source>
</evidence>
<dbReference type="EMBL" id="SMLM01000001">
    <property type="protein sequence ID" value="TFZ05676.1"/>
    <property type="molecule type" value="Genomic_DNA"/>
</dbReference>
<keyword evidence="3 6" id="KW-0378">Hydrolase</keyword>
<dbReference type="GO" id="GO:0097176">
    <property type="term" value="P:epoxide metabolic process"/>
    <property type="evidence" value="ECO:0007669"/>
    <property type="project" value="TreeGrafter"/>
</dbReference>
<feature type="domain" description="Epoxide hydrolase N-terminal" evidence="5">
    <location>
        <begin position="13"/>
        <end position="118"/>
    </location>
</feature>
<dbReference type="PIRSF" id="PIRSF001112">
    <property type="entry name" value="Epoxide_hydrolase"/>
    <property type="match status" value="1"/>
</dbReference>
<dbReference type="InterPro" id="IPR000639">
    <property type="entry name" value="Epox_hydrolase-like"/>
</dbReference>
<dbReference type="PANTHER" id="PTHR21661:SF35">
    <property type="entry name" value="EPOXIDE HYDROLASE"/>
    <property type="match status" value="1"/>
</dbReference>
<dbReference type="InterPro" id="IPR029058">
    <property type="entry name" value="AB_hydrolase_fold"/>
</dbReference>
<dbReference type="PRINTS" id="PR00412">
    <property type="entry name" value="EPOXHYDRLASE"/>
</dbReference>
<organism evidence="6 7">
    <name type="scientific">Ramlibacter henchirensis</name>
    <dbReference type="NCBI Taxonomy" id="204072"/>
    <lineage>
        <taxon>Bacteria</taxon>
        <taxon>Pseudomonadati</taxon>
        <taxon>Pseudomonadota</taxon>
        <taxon>Betaproteobacteria</taxon>
        <taxon>Burkholderiales</taxon>
        <taxon>Comamonadaceae</taxon>
        <taxon>Ramlibacter</taxon>
    </lineage>
</organism>
<dbReference type="SUPFAM" id="SSF53474">
    <property type="entry name" value="alpha/beta-Hydrolases"/>
    <property type="match status" value="1"/>
</dbReference>
<evidence type="ECO:0000313" key="7">
    <source>
        <dbReference type="Proteomes" id="UP000298180"/>
    </source>
</evidence>
<dbReference type="Gene3D" id="3.40.50.1820">
    <property type="entry name" value="alpha/beta hydrolase"/>
    <property type="match status" value="1"/>
</dbReference>
<comment type="caution">
    <text evidence="6">The sequence shown here is derived from an EMBL/GenBank/DDBJ whole genome shotgun (WGS) entry which is preliminary data.</text>
</comment>
<feature type="active site" description="Nucleophile" evidence="4">
    <location>
        <position position="180"/>
    </location>
</feature>
<dbReference type="Pfam" id="PF06441">
    <property type="entry name" value="EHN"/>
    <property type="match status" value="1"/>
</dbReference>
<evidence type="ECO:0000313" key="6">
    <source>
        <dbReference type="EMBL" id="TFZ05676.1"/>
    </source>
</evidence>
<evidence type="ECO:0000256" key="4">
    <source>
        <dbReference type="PIRSR" id="PIRSR001112-1"/>
    </source>
</evidence>
<evidence type="ECO:0000256" key="2">
    <source>
        <dbReference type="ARBA" id="ARBA00022797"/>
    </source>
</evidence>
<dbReference type="Proteomes" id="UP000298180">
    <property type="component" value="Unassembled WGS sequence"/>
</dbReference>
<reference evidence="6 7" key="1">
    <citation type="submission" date="2019-03" db="EMBL/GenBank/DDBJ databases">
        <title>Ramlibacter henchirensis DSM 14656, whole genome shotgun sequence.</title>
        <authorList>
            <person name="Zhang X."/>
            <person name="Feng G."/>
            <person name="Zhu H."/>
        </authorList>
    </citation>
    <scope>NUCLEOTIDE SEQUENCE [LARGE SCALE GENOMIC DNA]</scope>
    <source>
        <strain evidence="6 7">DSM 14656</strain>
    </source>
</reference>
<dbReference type="PANTHER" id="PTHR21661">
    <property type="entry name" value="EPOXIDE HYDROLASE 1-RELATED"/>
    <property type="match status" value="1"/>
</dbReference>
<dbReference type="AlphaFoldDB" id="A0A4Z0C2B6"/>
<accession>A0A4Z0C2B6</accession>
<dbReference type="OrthoDB" id="9780765at2"/>
<proteinExistence type="inferred from homology"/>
<dbReference type="InterPro" id="IPR016292">
    <property type="entry name" value="Epoxide_hydrolase"/>
</dbReference>
<gene>
    <name evidence="6" type="ORF">EZ313_03165</name>
</gene>
<evidence type="ECO:0000256" key="1">
    <source>
        <dbReference type="ARBA" id="ARBA00010088"/>
    </source>
</evidence>
<feature type="active site" description="Proton donor" evidence="4">
    <location>
        <position position="310"/>
    </location>
</feature>
<protein>
    <submittedName>
        <fullName evidence="6">Epoxide hydrolase</fullName>
    </submittedName>
</protein>
<keyword evidence="7" id="KW-1185">Reference proteome</keyword>